<evidence type="ECO:0000256" key="4">
    <source>
        <dbReference type="ARBA" id="ARBA00023163"/>
    </source>
</evidence>
<keyword evidence="3" id="KW-0731">Sigma factor</keyword>
<dbReference type="Pfam" id="PF04542">
    <property type="entry name" value="Sigma70_r2"/>
    <property type="match status" value="1"/>
</dbReference>
<evidence type="ECO:0000256" key="3">
    <source>
        <dbReference type="ARBA" id="ARBA00023082"/>
    </source>
</evidence>
<dbReference type="STRING" id="720554.Clocl_1336"/>
<proteinExistence type="inferred from homology"/>
<sequence length="171" mass="19844">MDIVDLVERAKKGDKEALIQLIMQKKEEYYRLAYVYTGNKEDSLDALQEMIVILFDNIKKLRDADAFYSWSKTILVNECKRILRKRKREVPVEEKGEDSYIENYHGKEISYDISACLKKLNSYQQEAIKLRYFLDMDYATIAKMTGASEGTVKSRIFNGLAKLKGLIGGEY</sequence>
<accession>G8M0E2</accession>
<dbReference type="GO" id="GO:0006352">
    <property type="term" value="P:DNA-templated transcription initiation"/>
    <property type="evidence" value="ECO:0007669"/>
    <property type="project" value="InterPro"/>
</dbReference>
<dbReference type="Pfam" id="PF08281">
    <property type="entry name" value="Sigma70_r4_2"/>
    <property type="match status" value="1"/>
</dbReference>
<dbReference type="KEGG" id="ccl:Clocl_1336"/>
<dbReference type="InterPro" id="IPR013249">
    <property type="entry name" value="RNA_pol_sigma70_r4_t2"/>
</dbReference>
<protein>
    <submittedName>
        <fullName evidence="7">RNA polymerase sigma factor, sigma-70 family</fullName>
    </submittedName>
</protein>
<evidence type="ECO:0000259" key="5">
    <source>
        <dbReference type="Pfam" id="PF04542"/>
    </source>
</evidence>
<evidence type="ECO:0000256" key="2">
    <source>
        <dbReference type="ARBA" id="ARBA00023015"/>
    </source>
</evidence>
<dbReference type="AlphaFoldDB" id="G8M0E2"/>
<dbReference type="OrthoDB" id="9782703at2"/>
<reference evidence="8" key="1">
    <citation type="submission" date="2011-12" db="EMBL/GenBank/DDBJ databases">
        <title>Complete sequence of Clostridium clariflavum DSM 19732.</title>
        <authorList>
            <consortium name="US DOE Joint Genome Institute"/>
            <person name="Lucas S."/>
            <person name="Han J."/>
            <person name="Lapidus A."/>
            <person name="Cheng J.-F."/>
            <person name="Goodwin L."/>
            <person name="Pitluck S."/>
            <person name="Peters L."/>
            <person name="Teshima H."/>
            <person name="Detter J.C."/>
            <person name="Han C."/>
            <person name="Tapia R."/>
            <person name="Land M."/>
            <person name="Hauser L."/>
            <person name="Kyrpides N."/>
            <person name="Ivanova N."/>
            <person name="Pagani I."/>
            <person name="Kitzmiller T."/>
            <person name="Lynd L."/>
            <person name="Izquierdo J."/>
            <person name="Woyke T."/>
        </authorList>
    </citation>
    <scope>NUCLEOTIDE SEQUENCE [LARGE SCALE GENOMIC DNA]</scope>
    <source>
        <strain evidence="8">DSM 19732 / NBRC 101661 / EBR45</strain>
    </source>
</reference>
<dbReference type="NCBIfam" id="TIGR02937">
    <property type="entry name" value="sigma70-ECF"/>
    <property type="match status" value="1"/>
</dbReference>
<evidence type="ECO:0000256" key="1">
    <source>
        <dbReference type="ARBA" id="ARBA00010641"/>
    </source>
</evidence>
<reference evidence="7 8" key="2">
    <citation type="journal article" date="2012" name="Stand. Genomic Sci.">
        <title>Complete Genome Sequence of Clostridium clariflavum DSM 19732.</title>
        <authorList>
            <person name="Izquierdo J.A."/>
            <person name="Goodwin L."/>
            <person name="Davenport K.W."/>
            <person name="Teshima H."/>
            <person name="Bruce D."/>
            <person name="Detter C."/>
            <person name="Tapia R."/>
            <person name="Han S."/>
            <person name="Land M."/>
            <person name="Hauser L."/>
            <person name="Jeffries C.D."/>
            <person name="Han J."/>
            <person name="Pitluck S."/>
            <person name="Nolan M."/>
            <person name="Chen A."/>
            <person name="Huntemann M."/>
            <person name="Mavromatis K."/>
            <person name="Mikhailova N."/>
            <person name="Liolios K."/>
            <person name="Woyke T."/>
            <person name="Lynd L.R."/>
        </authorList>
    </citation>
    <scope>NUCLEOTIDE SEQUENCE [LARGE SCALE GENOMIC DNA]</scope>
    <source>
        <strain evidence="8">DSM 19732 / NBRC 101661 / EBR45</strain>
    </source>
</reference>
<feature type="domain" description="RNA polymerase sigma factor 70 region 4 type 2" evidence="6">
    <location>
        <begin position="113"/>
        <end position="163"/>
    </location>
</feature>
<dbReference type="HOGENOM" id="CLU_047691_3_1_9"/>
<dbReference type="InterPro" id="IPR036388">
    <property type="entry name" value="WH-like_DNA-bd_sf"/>
</dbReference>
<dbReference type="Gene3D" id="1.10.10.10">
    <property type="entry name" value="Winged helix-like DNA-binding domain superfamily/Winged helix DNA-binding domain"/>
    <property type="match status" value="1"/>
</dbReference>
<dbReference type="Proteomes" id="UP000005435">
    <property type="component" value="Chromosome"/>
</dbReference>
<dbReference type="Gene3D" id="1.10.1740.10">
    <property type="match status" value="1"/>
</dbReference>
<dbReference type="InterPro" id="IPR013324">
    <property type="entry name" value="RNA_pol_sigma_r3/r4-like"/>
</dbReference>
<dbReference type="GO" id="GO:0016987">
    <property type="term" value="F:sigma factor activity"/>
    <property type="evidence" value="ECO:0007669"/>
    <property type="project" value="UniProtKB-KW"/>
</dbReference>
<dbReference type="InterPro" id="IPR007627">
    <property type="entry name" value="RNA_pol_sigma70_r2"/>
</dbReference>
<dbReference type="CDD" id="cd06171">
    <property type="entry name" value="Sigma70_r4"/>
    <property type="match status" value="1"/>
</dbReference>
<evidence type="ECO:0000313" key="8">
    <source>
        <dbReference type="Proteomes" id="UP000005435"/>
    </source>
</evidence>
<comment type="similarity">
    <text evidence="1">Belongs to the sigma-70 factor family. ECF subfamily.</text>
</comment>
<dbReference type="SUPFAM" id="SSF88659">
    <property type="entry name" value="Sigma3 and sigma4 domains of RNA polymerase sigma factors"/>
    <property type="match status" value="1"/>
</dbReference>
<name>G8M0E2_ACECE</name>
<dbReference type="EMBL" id="CP003065">
    <property type="protein sequence ID" value="AEV67987.1"/>
    <property type="molecule type" value="Genomic_DNA"/>
</dbReference>
<keyword evidence="2" id="KW-0805">Transcription regulation</keyword>
<keyword evidence="4" id="KW-0804">Transcription</keyword>
<dbReference type="InterPro" id="IPR013325">
    <property type="entry name" value="RNA_pol_sigma_r2"/>
</dbReference>
<evidence type="ECO:0000313" key="7">
    <source>
        <dbReference type="EMBL" id="AEV67987.1"/>
    </source>
</evidence>
<dbReference type="RefSeq" id="WP_014254601.1">
    <property type="nucleotide sequence ID" value="NC_016627.1"/>
</dbReference>
<evidence type="ECO:0000259" key="6">
    <source>
        <dbReference type="Pfam" id="PF08281"/>
    </source>
</evidence>
<dbReference type="PANTHER" id="PTHR43133">
    <property type="entry name" value="RNA POLYMERASE ECF-TYPE SIGMA FACTO"/>
    <property type="match status" value="1"/>
</dbReference>
<dbReference type="PANTHER" id="PTHR43133:SF51">
    <property type="entry name" value="RNA POLYMERASE SIGMA FACTOR"/>
    <property type="match status" value="1"/>
</dbReference>
<keyword evidence="8" id="KW-1185">Reference proteome</keyword>
<dbReference type="InterPro" id="IPR039425">
    <property type="entry name" value="RNA_pol_sigma-70-like"/>
</dbReference>
<dbReference type="GO" id="GO:0003677">
    <property type="term" value="F:DNA binding"/>
    <property type="evidence" value="ECO:0007669"/>
    <property type="project" value="InterPro"/>
</dbReference>
<dbReference type="SUPFAM" id="SSF88946">
    <property type="entry name" value="Sigma2 domain of RNA polymerase sigma factors"/>
    <property type="match status" value="1"/>
</dbReference>
<dbReference type="eggNOG" id="COG1595">
    <property type="taxonomic scope" value="Bacteria"/>
</dbReference>
<dbReference type="InterPro" id="IPR014284">
    <property type="entry name" value="RNA_pol_sigma-70_dom"/>
</dbReference>
<organism evidence="7 8">
    <name type="scientific">Acetivibrio clariflavus (strain DSM 19732 / NBRC 101661 / EBR45)</name>
    <name type="common">Clostridium clariflavum</name>
    <dbReference type="NCBI Taxonomy" id="720554"/>
    <lineage>
        <taxon>Bacteria</taxon>
        <taxon>Bacillati</taxon>
        <taxon>Bacillota</taxon>
        <taxon>Clostridia</taxon>
        <taxon>Eubacteriales</taxon>
        <taxon>Oscillospiraceae</taxon>
        <taxon>Acetivibrio</taxon>
    </lineage>
</organism>
<gene>
    <name evidence="7" type="ordered locus">Clocl_1336</name>
</gene>
<feature type="domain" description="RNA polymerase sigma-70 region 2" evidence="5">
    <location>
        <begin position="26"/>
        <end position="88"/>
    </location>
</feature>